<dbReference type="PANTHER" id="PTHR31635">
    <property type="entry name" value="REVERSE TRANSCRIPTASE DOMAIN-CONTAINING PROTEIN-RELATED"/>
    <property type="match status" value="1"/>
</dbReference>
<dbReference type="EMBL" id="JAAIUW010000013">
    <property type="protein sequence ID" value="KAF7802375.1"/>
    <property type="molecule type" value="Genomic_DNA"/>
</dbReference>
<sequence length="2021" mass="232577">MGRLSFPGTLRQLFKASGPKKRPHTSKDQVFIPEKRRKILSMANNPREIGWNDSSDSDEGEDMEEMQENLAFHNIPPPEPRPASAPVVSLEPEFVQSNRTFWEKCLIGLLIDSRKFKVSRMQSIIDNFWYLRGPARVVGRVKRYYVIHFEVDEDRQHILNEGPWAMQGGLLSMFLWEPNLSLSTLLVTEVAVWVQLWHLPLEYQTPLMAEKIGALMGEVREINWAPTFPRNIRFLRVRIRIPTHTPLVMGVILRTDGGDHFWIQCKYERIFRLCRGCGRIGHLPQDCDRSREQVDMSLDAQRQWIQEQYGNAYGTMIDQAYFVPEARRFRFQPSRRTTYIRALYTRNGFQYRPRRADPMEFYFDPWVPMDAHGNMDPHIQEDQVELTTAQEILNANDPDSLDPDWQWLMERFCPISTPQEQPLPGIRLNEGRNPEDRNPAALNWIEFEQGEFGIATGWPMEGQIMPQFEDLNLFQHDPTEAEIEDMWKEIYANQQEENIPFGSTFEIGESSAARAAPEVPLEAGMVESMTGGTLSFLPPNRNLESTETRESVEIAQKVGIGNGVDGSNLEILEPQQQEGETGQSNDSNDSEHYLTITGENGVLEGQQLNQSTELVIMREGDEIPTHSEESGHDSGIVPVPVTREDMHLEGRPNKRKRPFELELIEQFVRKRGRIGPVNFTLTLKAPKAKKRKAIQLEELAETEEQKAKRLKVKHEEVTECPRPSTSGPEIAEVTELLESCFKGFGEVVPQQPPKLGLFDYSFCIDPVGSKGGLGIWWNKHIQVTVLQSSHNWIHLKITNVTNHQFYFTGVYGAPVRSEREKVWQFLRDLNIQNDPWLLTGDFNQVASMDEKLSHCQNIPGSENLNETINKLCLVDLQTSGNWFTWTNGRQGEALVWERLDKSFVNTTWIHHFPDFWVDVLPVLTSDHSPLIINSHKSTHKPYKKPFHFEAMWLQHPQLKAVMESAWQKLVTGSMSSQVQDRIKNVSKDLSIWHKTNFGDLSNQIKDAHMQVENFQQNIQHHSRNNEELVARKRLEFLLNCEEIKWAQRAKHLWLLKGDRNTKFFHTMVNHQRNKSRINSIQLQTGQWIDDQEGIKQAATEYFQQLYTNRNEGDEDTRRHFISQSGTPKLNQGHIQLLSKPFSKMEIETALFQMQGGKAPGPDGMSPMFFQHCWNTVHEGVTNMVSSFVSRGHILRTMNQTHIALIPKVEYPSSFKDYRPISLCNTTYKIISKVLTNRLQAVMADIISPNQNAFVKGRLIQDNILIASETLHYIRGCKRTKGGWVTLKVDLQKAYDKISWSFLHDVLEYMNFPPLWKQLLMQCVTTTSMRVKVNGELSDWILPSAGLRQGDPLSPYLYVLCANVLSNHLISAQNNKSIQGIKIARGAPNINHLMYADDILLFFKANRSTCTQVANLLTQFGDVAVLYMNNQKTEAKFSPNITEEGARVLTGILNCRKVDHLGKYLGSYIDGANTAKRNASLILDNLQQRLSGWKSKMLSQAARTTLIKAVVSAVPIFHLQHTWLSHSAAAKCDRVMRKFFWNHWDEAKSPAMISWKRLCRSRRVGGMGFQQMLHLNEALLAKQVWRILTLEDTLVSKVFRGKYTISLRNDCITAKPNSSPLWKQLCKASRVVTANLGWRVGNGDKTSLNEPKWIPQDFNNHQFNRLRDLMLPGGFWDSAKVAQVYSYSKKNFILDTAISHTNVEDKLIWTQTANGEFKVNKAYEILSRNTLSNNATGFQWDRLWKIPLPQRILHFWWKNLNKGLPLKMNLARKGFQISTECPYGCNVTETEEHLLKDCQFAKRVWFESRLNLRTEGISSTSMTDWVSQQITTFSSTSFPQHKEMVMLLLSICWSLYTQRNQILFQQGKDDVTECLSRAYRIVDDVTGMERIQQQEPFFRTDIPKKQQHSNNRTRAEGTNGIILICNWMKDYRTRRKVFSIFKQTRTHRMLICTMVTASDQDVRLAMLRSIHLFLEDYGSHQMGPITFNIPCKQLLSQLQNKVALSNDSQVVFTLAGQLGGIL</sequence>
<dbReference type="Pfam" id="PF00078">
    <property type="entry name" value="RVT_1"/>
    <property type="match status" value="1"/>
</dbReference>
<evidence type="ECO:0000256" key="3">
    <source>
        <dbReference type="SAM" id="MobiDB-lite"/>
    </source>
</evidence>
<dbReference type="SUPFAM" id="SSF56672">
    <property type="entry name" value="DNA/RNA polymerases"/>
    <property type="match status" value="1"/>
</dbReference>
<dbReference type="GO" id="GO:0008270">
    <property type="term" value="F:zinc ion binding"/>
    <property type="evidence" value="ECO:0007669"/>
    <property type="project" value="UniProtKB-KW"/>
</dbReference>
<keyword evidence="2" id="KW-0175">Coiled coil</keyword>
<keyword evidence="1" id="KW-0863">Zinc-finger</keyword>
<dbReference type="PROSITE" id="PS50158">
    <property type="entry name" value="ZF_CCHC"/>
    <property type="match status" value="1"/>
</dbReference>
<keyword evidence="1" id="KW-0862">Zinc</keyword>
<dbReference type="Pfam" id="PF13966">
    <property type="entry name" value="zf-RVT"/>
    <property type="match status" value="1"/>
</dbReference>
<keyword evidence="7" id="KW-1185">Reference proteome</keyword>
<dbReference type="Pfam" id="PF14111">
    <property type="entry name" value="DUF4283"/>
    <property type="match status" value="1"/>
</dbReference>
<feature type="compositionally biased region" description="Acidic residues" evidence="3">
    <location>
        <begin position="55"/>
        <end position="65"/>
    </location>
</feature>
<evidence type="ECO:0000256" key="1">
    <source>
        <dbReference type="PROSITE-ProRule" id="PRU00047"/>
    </source>
</evidence>
<evidence type="ECO:0000313" key="6">
    <source>
        <dbReference type="EMBL" id="KAF7802375.1"/>
    </source>
</evidence>
<reference evidence="6" key="1">
    <citation type="submission" date="2020-09" db="EMBL/GenBank/DDBJ databases">
        <title>Genome-Enabled Discovery of Anthraquinone Biosynthesis in Senna tora.</title>
        <authorList>
            <person name="Kang S.-H."/>
            <person name="Pandey R.P."/>
            <person name="Lee C.-M."/>
            <person name="Sim J.-S."/>
            <person name="Jeong J.-T."/>
            <person name="Choi B.-S."/>
            <person name="Jung M."/>
            <person name="Ginzburg D."/>
            <person name="Zhao K."/>
            <person name="Won S.Y."/>
            <person name="Oh T.-J."/>
            <person name="Yu Y."/>
            <person name="Kim N.-H."/>
            <person name="Lee O.R."/>
            <person name="Lee T.-H."/>
            <person name="Bashyal P."/>
            <person name="Kim T.-S."/>
            <person name="Lee W.-H."/>
            <person name="Kawkins C."/>
            <person name="Kim C.-K."/>
            <person name="Kim J.S."/>
            <person name="Ahn B.O."/>
            <person name="Rhee S.Y."/>
            <person name="Sohng J.K."/>
        </authorList>
    </citation>
    <scope>NUCLEOTIDE SEQUENCE</scope>
    <source>
        <tissue evidence="6">Leaf</tissue>
    </source>
</reference>
<gene>
    <name evidence="6" type="ORF">G2W53_041486</name>
</gene>
<protein>
    <submittedName>
        <fullName evidence="6">Ribonuclease H</fullName>
    </submittedName>
</protein>
<dbReference type="OrthoDB" id="512555at2759"/>
<dbReference type="InterPro" id="IPR026960">
    <property type="entry name" value="RVT-Znf"/>
</dbReference>
<dbReference type="PANTHER" id="PTHR31635:SF196">
    <property type="entry name" value="REVERSE TRANSCRIPTASE DOMAIN-CONTAINING PROTEIN-RELATED"/>
    <property type="match status" value="1"/>
</dbReference>
<evidence type="ECO:0000259" key="5">
    <source>
        <dbReference type="PROSITE" id="PS50878"/>
    </source>
</evidence>
<name>A0A834SDT5_9FABA</name>
<proteinExistence type="predicted"/>
<evidence type="ECO:0000313" key="7">
    <source>
        <dbReference type="Proteomes" id="UP000634136"/>
    </source>
</evidence>
<dbReference type="Pfam" id="PF14392">
    <property type="entry name" value="zf-CCHC_4"/>
    <property type="match status" value="1"/>
</dbReference>
<dbReference type="Proteomes" id="UP000634136">
    <property type="component" value="Unassembled WGS sequence"/>
</dbReference>
<dbReference type="SUPFAM" id="SSF56219">
    <property type="entry name" value="DNase I-like"/>
    <property type="match status" value="1"/>
</dbReference>
<organism evidence="6 7">
    <name type="scientific">Senna tora</name>
    <dbReference type="NCBI Taxonomy" id="362788"/>
    <lineage>
        <taxon>Eukaryota</taxon>
        <taxon>Viridiplantae</taxon>
        <taxon>Streptophyta</taxon>
        <taxon>Embryophyta</taxon>
        <taxon>Tracheophyta</taxon>
        <taxon>Spermatophyta</taxon>
        <taxon>Magnoliopsida</taxon>
        <taxon>eudicotyledons</taxon>
        <taxon>Gunneridae</taxon>
        <taxon>Pentapetalae</taxon>
        <taxon>rosids</taxon>
        <taxon>fabids</taxon>
        <taxon>Fabales</taxon>
        <taxon>Fabaceae</taxon>
        <taxon>Caesalpinioideae</taxon>
        <taxon>Cassia clade</taxon>
        <taxon>Senna</taxon>
    </lineage>
</organism>
<feature type="region of interest" description="Disordered" evidence="3">
    <location>
        <begin position="1"/>
        <end position="65"/>
    </location>
</feature>
<feature type="coiled-coil region" evidence="2">
    <location>
        <begin position="1004"/>
        <end position="1031"/>
    </location>
</feature>
<dbReference type="InterPro" id="IPR025836">
    <property type="entry name" value="Zn_knuckle_CX2CX4HX4C"/>
</dbReference>
<keyword evidence="1" id="KW-0479">Metal-binding</keyword>
<dbReference type="InterPro" id="IPR043502">
    <property type="entry name" value="DNA/RNA_pol_sf"/>
</dbReference>
<evidence type="ECO:0000259" key="4">
    <source>
        <dbReference type="PROSITE" id="PS50158"/>
    </source>
</evidence>
<dbReference type="InterPro" id="IPR025558">
    <property type="entry name" value="DUF4283"/>
</dbReference>
<dbReference type="InterPro" id="IPR001878">
    <property type="entry name" value="Znf_CCHC"/>
</dbReference>
<feature type="domain" description="CCHC-type" evidence="4">
    <location>
        <begin position="274"/>
        <end position="287"/>
    </location>
</feature>
<dbReference type="InterPro" id="IPR000477">
    <property type="entry name" value="RT_dom"/>
</dbReference>
<feature type="domain" description="Reverse transcriptase" evidence="5">
    <location>
        <begin position="1186"/>
        <end position="1468"/>
    </location>
</feature>
<accession>A0A834SDT5</accession>
<dbReference type="PROSITE" id="PS50878">
    <property type="entry name" value="RT_POL"/>
    <property type="match status" value="1"/>
</dbReference>
<comment type="caution">
    <text evidence="6">The sequence shown here is derived from an EMBL/GenBank/DDBJ whole genome shotgun (WGS) entry which is preliminary data.</text>
</comment>
<dbReference type="CDD" id="cd01650">
    <property type="entry name" value="RT_nLTR_like"/>
    <property type="match status" value="1"/>
</dbReference>
<dbReference type="GO" id="GO:0003676">
    <property type="term" value="F:nucleic acid binding"/>
    <property type="evidence" value="ECO:0007669"/>
    <property type="project" value="InterPro"/>
</dbReference>
<evidence type="ECO:0000256" key="2">
    <source>
        <dbReference type="SAM" id="Coils"/>
    </source>
</evidence>
<dbReference type="InterPro" id="IPR036691">
    <property type="entry name" value="Endo/exonu/phosph_ase_sf"/>
</dbReference>
<dbReference type="Gene3D" id="3.60.10.10">
    <property type="entry name" value="Endonuclease/exonuclease/phosphatase"/>
    <property type="match status" value="1"/>
</dbReference>